<evidence type="ECO:0000256" key="5">
    <source>
        <dbReference type="ARBA" id="ARBA00030755"/>
    </source>
</evidence>
<evidence type="ECO:0000256" key="7">
    <source>
        <dbReference type="RuleBase" id="RU003557"/>
    </source>
</evidence>
<dbReference type="PANTHER" id="PTHR18919:SF107">
    <property type="entry name" value="ACETYL-COA ACETYLTRANSFERASE, CYTOSOLIC"/>
    <property type="match status" value="1"/>
</dbReference>
<name>F2F0M2_SOLSS</name>
<reference evidence="10 11" key="2">
    <citation type="journal article" date="2012" name="J. Biosci. Bioeng.">
        <title>Complete genome sequence and characterization of the N-acylhomoserine lactone-degrading gene of the potato leaf-associated Solibacillus silvestris.</title>
        <authorList>
            <person name="Morohoshi T."/>
            <person name="Tominaga Y."/>
            <person name="Someya N."/>
            <person name="Ikeda T."/>
        </authorList>
    </citation>
    <scope>NUCLEOTIDE SEQUENCE [LARGE SCALE GENOMIC DNA]</scope>
    <source>
        <strain evidence="10 11">StLB046</strain>
    </source>
</reference>
<dbReference type="InterPro" id="IPR016039">
    <property type="entry name" value="Thiolase-like"/>
</dbReference>
<keyword evidence="11" id="KW-1185">Reference proteome</keyword>
<evidence type="ECO:0000256" key="2">
    <source>
        <dbReference type="ARBA" id="ARBA00012705"/>
    </source>
</evidence>
<dbReference type="KEGG" id="siv:SSIL_1843"/>
<dbReference type="PANTHER" id="PTHR18919">
    <property type="entry name" value="ACETYL-COA C-ACYLTRANSFERASE"/>
    <property type="match status" value="1"/>
</dbReference>
<evidence type="ECO:0000313" key="11">
    <source>
        <dbReference type="Proteomes" id="UP000006691"/>
    </source>
</evidence>
<reference evidence="11" key="1">
    <citation type="submission" date="2011-04" db="EMBL/GenBank/DDBJ databases">
        <title>Genome sequence of Solibacillus silvestris StLB046.</title>
        <authorList>
            <person name="Morohoshi T."/>
            <person name="Someya N."/>
            <person name="Ikeda T."/>
        </authorList>
    </citation>
    <scope>NUCLEOTIDE SEQUENCE [LARGE SCALE GENOMIC DNA]</scope>
    <source>
        <strain evidence="11">StLB046</strain>
    </source>
</reference>
<evidence type="ECO:0000256" key="1">
    <source>
        <dbReference type="ARBA" id="ARBA00010982"/>
    </source>
</evidence>
<feature type="active site" description="Proton acceptor" evidence="6">
    <location>
        <position position="345"/>
    </location>
</feature>
<feature type="active site" description="Proton acceptor" evidence="6">
    <location>
        <position position="375"/>
    </location>
</feature>
<dbReference type="InterPro" id="IPR020610">
    <property type="entry name" value="Thiolase_AS"/>
</dbReference>
<dbReference type="InterPro" id="IPR002155">
    <property type="entry name" value="Thiolase"/>
</dbReference>
<dbReference type="Pfam" id="PF02803">
    <property type="entry name" value="Thiolase_C"/>
    <property type="match status" value="1"/>
</dbReference>
<accession>F2F0M2</accession>
<dbReference type="GO" id="GO:0003985">
    <property type="term" value="F:acetyl-CoA C-acetyltransferase activity"/>
    <property type="evidence" value="ECO:0007669"/>
    <property type="project" value="UniProtKB-EC"/>
</dbReference>
<dbReference type="HOGENOM" id="CLU_031026_0_0_9"/>
<dbReference type="Pfam" id="PF00108">
    <property type="entry name" value="Thiolase_N"/>
    <property type="match status" value="1"/>
</dbReference>
<dbReference type="InterPro" id="IPR020616">
    <property type="entry name" value="Thiolase_N"/>
</dbReference>
<dbReference type="AlphaFoldDB" id="F2F0M2"/>
<feature type="domain" description="Thiolase N-terminal" evidence="8">
    <location>
        <begin position="6"/>
        <end position="259"/>
    </location>
</feature>
<evidence type="ECO:0000259" key="8">
    <source>
        <dbReference type="Pfam" id="PF00108"/>
    </source>
</evidence>
<evidence type="ECO:0000256" key="3">
    <source>
        <dbReference type="ARBA" id="ARBA00022679"/>
    </source>
</evidence>
<dbReference type="PROSITE" id="PS00737">
    <property type="entry name" value="THIOLASE_2"/>
    <property type="match status" value="1"/>
</dbReference>
<evidence type="ECO:0000259" key="9">
    <source>
        <dbReference type="Pfam" id="PF02803"/>
    </source>
</evidence>
<dbReference type="EMBL" id="AP012157">
    <property type="protein sequence ID" value="BAK16266.1"/>
    <property type="molecule type" value="Genomic_DNA"/>
</dbReference>
<gene>
    <name evidence="10" type="ordered locus">SSIL_1843</name>
</gene>
<organism evidence="10 11">
    <name type="scientific">Solibacillus silvestris (strain StLB046)</name>
    <name type="common">Bacillus silvestris</name>
    <dbReference type="NCBI Taxonomy" id="1002809"/>
    <lineage>
        <taxon>Bacteria</taxon>
        <taxon>Bacillati</taxon>
        <taxon>Bacillota</taxon>
        <taxon>Bacilli</taxon>
        <taxon>Bacillales</taxon>
        <taxon>Caryophanaceae</taxon>
        <taxon>Solibacillus</taxon>
    </lineage>
</organism>
<dbReference type="RefSeq" id="WP_014823599.1">
    <property type="nucleotide sequence ID" value="NC_018065.1"/>
</dbReference>
<dbReference type="FunFam" id="3.40.47.10:FF:000010">
    <property type="entry name" value="Acetyl-CoA acetyltransferase (Thiolase)"/>
    <property type="match status" value="1"/>
</dbReference>
<dbReference type="Gene3D" id="3.40.47.10">
    <property type="match status" value="2"/>
</dbReference>
<dbReference type="InterPro" id="IPR020617">
    <property type="entry name" value="Thiolase_C"/>
</dbReference>
<dbReference type="SUPFAM" id="SSF53901">
    <property type="entry name" value="Thiolase-like"/>
    <property type="match status" value="2"/>
</dbReference>
<keyword evidence="4 7" id="KW-0012">Acyltransferase</keyword>
<feature type="domain" description="Thiolase C-terminal" evidence="9">
    <location>
        <begin position="267"/>
        <end position="388"/>
    </location>
</feature>
<keyword evidence="3 7" id="KW-0808">Transferase</keyword>
<dbReference type="EC" id="2.3.1.9" evidence="2"/>
<comment type="similarity">
    <text evidence="1 7">Belongs to the thiolase-like superfamily. Thiolase family.</text>
</comment>
<protein>
    <recommendedName>
        <fullName evidence="2">acetyl-CoA C-acetyltransferase</fullName>
        <ecNumber evidence="2">2.3.1.9</ecNumber>
    </recommendedName>
    <alternativeName>
        <fullName evidence="5">Acetoacetyl-CoA thiolase</fullName>
    </alternativeName>
</protein>
<feature type="active site" description="Acyl-thioester intermediate" evidence="6">
    <location>
        <position position="87"/>
    </location>
</feature>
<evidence type="ECO:0000256" key="4">
    <source>
        <dbReference type="ARBA" id="ARBA00023315"/>
    </source>
</evidence>
<dbReference type="CDD" id="cd00751">
    <property type="entry name" value="thiolase"/>
    <property type="match status" value="1"/>
</dbReference>
<dbReference type="eggNOG" id="COG0183">
    <property type="taxonomic scope" value="Bacteria"/>
</dbReference>
<evidence type="ECO:0000313" key="10">
    <source>
        <dbReference type="EMBL" id="BAK16266.1"/>
    </source>
</evidence>
<dbReference type="PATRIC" id="fig|1002809.3.peg.1864"/>
<dbReference type="PROSITE" id="PS00099">
    <property type="entry name" value="THIOLASE_3"/>
    <property type="match status" value="1"/>
</dbReference>
<sequence>MKRDAVIVSAVRTAIGKQGGGLASLPAHLYGGEVIKEAIKRVNLNPEMIDDVILGNVLSGGGNIARLTALQGGLSVNIPGLTIDRQCGSGINAAALAAQAIQSGAGDIYVAGGIESMSRAPYQYERPEQAYSSIPPRSRKTLLAPEEIGNPGMGTTAENLAKKYDITRKEQDEYSLRSQLRMATAINEGRFDEQIVPISIPVRKGEPILFNKDEHPRPNTTLAALAKLSPAFQRDGTVTAGSSSGLNDAASAMVIMSREKAEELGIQPLATIKGSTVAGVDPNIMGIGPVPATKKLLEKLNLSLSDMDIIELNEAFAAQVIACDRELGIDPEKLNVNGGAIAHGHPLGATGAILITKAVYELKRSAGKFALITACIGGGQGISLVIERE</sequence>
<dbReference type="STRING" id="1002809.SSIL_1843"/>
<dbReference type="Proteomes" id="UP000006691">
    <property type="component" value="Chromosome"/>
</dbReference>
<evidence type="ECO:0000256" key="6">
    <source>
        <dbReference type="PIRSR" id="PIRSR000429-1"/>
    </source>
</evidence>
<proteinExistence type="inferred from homology"/>
<dbReference type="PIRSF" id="PIRSF000429">
    <property type="entry name" value="Ac-CoA_Ac_transf"/>
    <property type="match status" value="1"/>
</dbReference>
<dbReference type="InterPro" id="IPR020613">
    <property type="entry name" value="Thiolase_CS"/>
</dbReference>
<dbReference type="NCBIfam" id="TIGR01930">
    <property type="entry name" value="AcCoA-C-Actrans"/>
    <property type="match status" value="1"/>
</dbReference>